<name>A0A2H1VKU8_SPOFR</name>
<accession>A0A2H1VKU8</accession>
<reference evidence="1" key="1">
    <citation type="submission" date="2016-07" db="EMBL/GenBank/DDBJ databases">
        <authorList>
            <person name="Bretaudeau A."/>
        </authorList>
    </citation>
    <scope>NUCLEOTIDE SEQUENCE</scope>
    <source>
        <strain evidence="1">Rice</strain>
        <tissue evidence="1">Whole body</tissue>
    </source>
</reference>
<protein>
    <submittedName>
        <fullName evidence="1">SFRICE_008739</fullName>
    </submittedName>
</protein>
<dbReference type="AlphaFoldDB" id="A0A2H1VKU8"/>
<proteinExistence type="predicted"/>
<sequence>MLLAYSLALLGNGALYGRLSQYADPANFVPHLTYFSHLLNLPWTSTNNSRPKFAKSVQPFSSFGETNEQQLIFIYKTRLKD</sequence>
<gene>
    <name evidence="1" type="ORF">SFRICE_008739</name>
</gene>
<organism evidence="1">
    <name type="scientific">Spodoptera frugiperda</name>
    <name type="common">Fall armyworm</name>
    <dbReference type="NCBI Taxonomy" id="7108"/>
    <lineage>
        <taxon>Eukaryota</taxon>
        <taxon>Metazoa</taxon>
        <taxon>Ecdysozoa</taxon>
        <taxon>Arthropoda</taxon>
        <taxon>Hexapoda</taxon>
        <taxon>Insecta</taxon>
        <taxon>Pterygota</taxon>
        <taxon>Neoptera</taxon>
        <taxon>Endopterygota</taxon>
        <taxon>Lepidoptera</taxon>
        <taxon>Glossata</taxon>
        <taxon>Ditrysia</taxon>
        <taxon>Noctuoidea</taxon>
        <taxon>Noctuidae</taxon>
        <taxon>Amphipyrinae</taxon>
        <taxon>Spodoptera</taxon>
    </lineage>
</organism>
<evidence type="ECO:0000313" key="1">
    <source>
        <dbReference type="EMBL" id="SOQ41426.1"/>
    </source>
</evidence>
<dbReference type="EMBL" id="ODYU01003099">
    <property type="protein sequence ID" value="SOQ41426.1"/>
    <property type="molecule type" value="Genomic_DNA"/>
</dbReference>